<sequence>MTATVQDVATQLGRPIDDPTEIAQVTAWLELADMFIRQRYPNLDQLIADGRISVNAVNLVEASAVARYSRNPEGFTSRSERIDDYQTMYGMTNSSVGLTITDAEWALLTPTDSGAEGAFTITPAGRRRCDARFPHGTW</sequence>
<reference evidence="1 2" key="1">
    <citation type="submission" date="2017-11" db="EMBL/GenBank/DDBJ databases">
        <title>Draft genome sequence of Bifidobacterium longum UMA026, isolated from Holstein dairy cow feces.</title>
        <authorList>
            <person name="Albert K."/>
            <person name="Sela D.A."/>
        </authorList>
    </citation>
    <scope>NUCLEOTIDE SEQUENCE [LARGE SCALE GENOMIC DNA]</scope>
    <source>
        <strain evidence="1 2">UMA026</strain>
    </source>
</reference>
<proteinExistence type="predicted"/>
<comment type="caution">
    <text evidence="1">The sequence shown here is derived from an EMBL/GenBank/DDBJ whole genome shotgun (WGS) entry which is preliminary data.</text>
</comment>
<accession>A0A2U2RTV5</accession>
<dbReference type="AlphaFoldDB" id="A0A2U2RTV5"/>
<evidence type="ECO:0008006" key="3">
    <source>
        <dbReference type="Google" id="ProtNLM"/>
    </source>
</evidence>
<protein>
    <recommendedName>
        <fullName evidence="3">Phage protein Gp19/Gp15/Gp42</fullName>
    </recommendedName>
</protein>
<dbReference type="EMBL" id="PHUM01000003">
    <property type="protein sequence ID" value="PWH09280.1"/>
    <property type="molecule type" value="Genomic_DNA"/>
</dbReference>
<dbReference type="Pfam" id="PF09355">
    <property type="entry name" value="Phage_Gp19"/>
    <property type="match status" value="1"/>
</dbReference>
<dbReference type="Proteomes" id="UP000245582">
    <property type="component" value="Unassembled WGS sequence"/>
</dbReference>
<dbReference type="InterPro" id="IPR018963">
    <property type="entry name" value="Mycophage_D29_Gp19"/>
</dbReference>
<evidence type="ECO:0000313" key="2">
    <source>
        <dbReference type="Proteomes" id="UP000245582"/>
    </source>
</evidence>
<dbReference type="RefSeq" id="WP_109087519.1">
    <property type="nucleotide sequence ID" value="NZ_PHUM01000003.1"/>
</dbReference>
<organism evidence="1 2">
    <name type="scientific">Bifidobacterium longum</name>
    <dbReference type="NCBI Taxonomy" id="216816"/>
    <lineage>
        <taxon>Bacteria</taxon>
        <taxon>Bacillati</taxon>
        <taxon>Actinomycetota</taxon>
        <taxon>Actinomycetes</taxon>
        <taxon>Bifidobacteriales</taxon>
        <taxon>Bifidobacteriaceae</taxon>
        <taxon>Bifidobacterium</taxon>
    </lineage>
</organism>
<evidence type="ECO:0000313" key="1">
    <source>
        <dbReference type="EMBL" id="PWH09280.1"/>
    </source>
</evidence>
<gene>
    <name evidence="1" type="ORF">CWE05_03125</name>
</gene>
<name>A0A2U2RTV5_BIFLN</name>